<evidence type="ECO:0000259" key="7">
    <source>
        <dbReference type="PROSITE" id="PS50850"/>
    </source>
</evidence>
<gene>
    <name evidence="8" type="ORF">EEX84_07430</name>
</gene>
<dbReference type="AlphaFoldDB" id="A0A3M8P952"/>
<dbReference type="Pfam" id="PF06779">
    <property type="entry name" value="MFS_4"/>
    <property type="match status" value="1"/>
</dbReference>
<sequence length="397" mass="43306">MENKIFPLQILVGGIIVLATAIGIGRFAYTPILPIMQDFFRLSDSFVGYLASVNFLGYLIGALIASALKWEKGIVYHLKIHLFINILSTIAMGLTDNYLWWFILRGVSGVTSGLVFVFITSLVIDFLAKYKKLQWTGFLFSGVGLGIALSSLLVPLFDYYFQWQMIWIGLGVICLLLAVVPFAWMKEPPRESMEMEERIDFSNTKKKSHPAFRWIIASYTCVGVGYIVSGTFMVAMVQEVPSLSGFPSLSWLLVGIGALPATLISGYVAEVKGYGITLQGLFVMQIVGITLPLLLPNAFGALVGSLLFGASFMGLTAMFVAATRALLPEQSNKGIGFLTFVFGIGQMVGPIIAGILIEYSGNYNSSIAFATIILLLGMVLLAIANYKLKNRNTSNSA</sequence>
<dbReference type="RefSeq" id="WP_123164985.1">
    <property type="nucleotide sequence ID" value="NZ_RIAX01000004.1"/>
</dbReference>
<dbReference type="InterPro" id="IPR036259">
    <property type="entry name" value="MFS_trans_sf"/>
</dbReference>
<comment type="caution">
    <text evidence="8">The sequence shown here is derived from an EMBL/GenBank/DDBJ whole genome shotgun (WGS) entry which is preliminary data.</text>
</comment>
<feature type="transmembrane region" description="Helical" evidence="6">
    <location>
        <begin position="249"/>
        <end position="269"/>
    </location>
</feature>
<feature type="transmembrane region" description="Helical" evidence="6">
    <location>
        <begin position="135"/>
        <end position="157"/>
    </location>
</feature>
<feature type="transmembrane region" description="Helical" evidence="6">
    <location>
        <begin position="301"/>
        <end position="322"/>
    </location>
</feature>
<protein>
    <submittedName>
        <fullName evidence="8">YbfB/YjiJ family MFS transporter</fullName>
    </submittedName>
</protein>
<feature type="transmembrane region" description="Helical" evidence="6">
    <location>
        <begin position="163"/>
        <end position="185"/>
    </location>
</feature>
<evidence type="ECO:0000256" key="6">
    <source>
        <dbReference type="SAM" id="Phobius"/>
    </source>
</evidence>
<evidence type="ECO:0000256" key="3">
    <source>
        <dbReference type="ARBA" id="ARBA00022692"/>
    </source>
</evidence>
<dbReference type="PROSITE" id="PS50850">
    <property type="entry name" value="MFS"/>
    <property type="match status" value="1"/>
</dbReference>
<dbReference type="SUPFAM" id="SSF103473">
    <property type="entry name" value="MFS general substrate transporter"/>
    <property type="match status" value="1"/>
</dbReference>
<feature type="transmembrane region" description="Helical" evidence="6">
    <location>
        <begin position="49"/>
        <end position="70"/>
    </location>
</feature>
<evidence type="ECO:0000256" key="5">
    <source>
        <dbReference type="ARBA" id="ARBA00023136"/>
    </source>
</evidence>
<keyword evidence="5 6" id="KW-0472">Membrane</keyword>
<dbReference type="GO" id="GO:0005886">
    <property type="term" value="C:plasma membrane"/>
    <property type="evidence" value="ECO:0007669"/>
    <property type="project" value="UniProtKB-SubCell"/>
</dbReference>
<dbReference type="PANTHER" id="PTHR23537">
    <property type="match status" value="1"/>
</dbReference>
<feature type="transmembrane region" description="Helical" evidence="6">
    <location>
        <begin position="7"/>
        <end position="29"/>
    </location>
</feature>
<dbReference type="Proteomes" id="UP000275473">
    <property type="component" value="Unassembled WGS sequence"/>
</dbReference>
<name>A0A3M8P952_9BACL</name>
<feature type="transmembrane region" description="Helical" evidence="6">
    <location>
        <begin position="276"/>
        <end position="295"/>
    </location>
</feature>
<dbReference type="GO" id="GO:0022857">
    <property type="term" value="F:transmembrane transporter activity"/>
    <property type="evidence" value="ECO:0007669"/>
    <property type="project" value="InterPro"/>
</dbReference>
<dbReference type="Gene3D" id="1.20.1250.20">
    <property type="entry name" value="MFS general substrate transporter like domains"/>
    <property type="match status" value="2"/>
</dbReference>
<keyword evidence="3 6" id="KW-0812">Transmembrane</keyword>
<dbReference type="EMBL" id="RIAX01000004">
    <property type="protein sequence ID" value="RNF39790.1"/>
    <property type="molecule type" value="Genomic_DNA"/>
</dbReference>
<feature type="transmembrane region" description="Helical" evidence="6">
    <location>
        <begin position="214"/>
        <end position="237"/>
    </location>
</feature>
<evidence type="ECO:0000256" key="1">
    <source>
        <dbReference type="ARBA" id="ARBA00004651"/>
    </source>
</evidence>
<organism evidence="8 9">
    <name type="scientific">Planococcus salinus</name>
    <dbReference type="NCBI Taxonomy" id="1848460"/>
    <lineage>
        <taxon>Bacteria</taxon>
        <taxon>Bacillati</taxon>
        <taxon>Bacillota</taxon>
        <taxon>Bacilli</taxon>
        <taxon>Bacillales</taxon>
        <taxon>Caryophanaceae</taxon>
        <taxon>Planococcus</taxon>
    </lineage>
</organism>
<keyword evidence="9" id="KW-1185">Reference proteome</keyword>
<evidence type="ECO:0000256" key="4">
    <source>
        <dbReference type="ARBA" id="ARBA00022989"/>
    </source>
</evidence>
<feature type="domain" description="Major facilitator superfamily (MFS) profile" evidence="7">
    <location>
        <begin position="9"/>
        <end position="389"/>
    </location>
</feature>
<feature type="transmembrane region" description="Helical" evidence="6">
    <location>
        <begin position="82"/>
        <end position="103"/>
    </location>
</feature>
<feature type="transmembrane region" description="Helical" evidence="6">
    <location>
        <begin position="334"/>
        <end position="357"/>
    </location>
</feature>
<keyword evidence="4 6" id="KW-1133">Transmembrane helix</keyword>
<accession>A0A3M8P952</accession>
<feature type="transmembrane region" description="Helical" evidence="6">
    <location>
        <begin position="363"/>
        <end position="384"/>
    </location>
</feature>
<dbReference type="PANTHER" id="PTHR23537:SF1">
    <property type="entry name" value="SUGAR TRANSPORTER"/>
    <property type="match status" value="1"/>
</dbReference>
<reference evidence="8 9" key="1">
    <citation type="journal article" date="2018" name="Int. J. Syst. Evol. Microbiol.">
        <title>Planococcus salinus sp. nov., a moderately halophilic bacterium isolated from a saline-alkali soil.</title>
        <authorList>
            <person name="Gan L."/>
        </authorList>
    </citation>
    <scope>NUCLEOTIDE SEQUENCE [LARGE SCALE GENOMIC DNA]</scope>
    <source>
        <strain evidence="8 9">LCB217</strain>
    </source>
</reference>
<keyword evidence="2" id="KW-0813">Transport</keyword>
<dbReference type="OrthoDB" id="9797953at2"/>
<dbReference type="InterPro" id="IPR020846">
    <property type="entry name" value="MFS_dom"/>
</dbReference>
<evidence type="ECO:0000313" key="8">
    <source>
        <dbReference type="EMBL" id="RNF39790.1"/>
    </source>
</evidence>
<feature type="transmembrane region" description="Helical" evidence="6">
    <location>
        <begin position="109"/>
        <end position="128"/>
    </location>
</feature>
<evidence type="ECO:0000256" key="2">
    <source>
        <dbReference type="ARBA" id="ARBA00022448"/>
    </source>
</evidence>
<dbReference type="InterPro" id="IPR010645">
    <property type="entry name" value="MFS_4"/>
</dbReference>
<evidence type="ECO:0000313" key="9">
    <source>
        <dbReference type="Proteomes" id="UP000275473"/>
    </source>
</evidence>
<comment type="subcellular location">
    <subcellularLocation>
        <location evidence="1">Cell membrane</location>
        <topology evidence="1">Multi-pass membrane protein</topology>
    </subcellularLocation>
</comment>
<proteinExistence type="predicted"/>